<dbReference type="EMBL" id="CM029041">
    <property type="protein sequence ID" value="KAG2626278.1"/>
    <property type="molecule type" value="Genomic_DNA"/>
</dbReference>
<proteinExistence type="predicted"/>
<evidence type="ECO:0000313" key="3">
    <source>
        <dbReference type="Proteomes" id="UP000823388"/>
    </source>
</evidence>
<protein>
    <submittedName>
        <fullName evidence="2">Uncharacterized protein</fullName>
    </submittedName>
</protein>
<organism evidence="2 3">
    <name type="scientific">Panicum virgatum</name>
    <name type="common">Blackwell switchgrass</name>
    <dbReference type="NCBI Taxonomy" id="38727"/>
    <lineage>
        <taxon>Eukaryota</taxon>
        <taxon>Viridiplantae</taxon>
        <taxon>Streptophyta</taxon>
        <taxon>Embryophyta</taxon>
        <taxon>Tracheophyta</taxon>
        <taxon>Spermatophyta</taxon>
        <taxon>Magnoliopsida</taxon>
        <taxon>Liliopsida</taxon>
        <taxon>Poales</taxon>
        <taxon>Poaceae</taxon>
        <taxon>PACMAD clade</taxon>
        <taxon>Panicoideae</taxon>
        <taxon>Panicodae</taxon>
        <taxon>Paniceae</taxon>
        <taxon>Panicinae</taxon>
        <taxon>Panicum</taxon>
        <taxon>Panicum sect. Hiantes</taxon>
    </lineage>
</organism>
<accession>A0A8T0UVV9</accession>
<dbReference type="AlphaFoldDB" id="A0A8T0UVV9"/>
<name>A0A8T0UVV9_PANVG</name>
<keyword evidence="3" id="KW-1185">Reference proteome</keyword>
<gene>
    <name evidence="2" type="ORF">PVAP13_3KG339281</name>
</gene>
<feature type="region of interest" description="Disordered" evidence="1">
    <location>
        <begin position="60"/>
        <end position="87"/>
    </location>
</feature>
<reference evidence="2" key="1">
    <citation type="submission" date="2020-05" db="EMBL/GenBank/DDBJ databases">
        <title>WGS assembly of Panicum virgatum.</title>
        <authorList>
            <person name="Lovell J.T."/>
            <person name="Jenkins J."/>
            <person name="Shu S."/>
            <person name="Juenger T.E."/>
            <person name="Schmutz J."/>
        </authorList>
    </citation>
    <scope>NUCLEOTIDE SEQUENCE</scope>
    <source>
        <strain evidence="2">AP13</strain>
    </source>
</reference>
<dbReference type="Proteomes" id="UP000823388">
    <property type="component" value="Chromosome 3K"/>
</dbReference>
<feature type="region of interest" description="Disordered" evidence="1">
    <location>
        <begin position="99"/>
        <end position="121"/>
    </location>
</feature>
<evidence type="ECO:0000256" key="1">
    <source>
        <dbReference type="SAM" id="MobiDB-lite"/>
    </source>
</evidence>
<comment type="caution">
    <text evidence="2">The sequence shown here is derived from an EMBL/GenBank/DDBJ whole genome shotgun (WGS) entry which is preliminary data.</text>
</comment>
<feature type="compositionally biased region" description="Polar residues" evidence="1">
    <location>
        <begin position="73"/>
        <end position="83"/>
    </location>
</feature>
<evidence type="ECO:0000313" key="2">
    <source>
        <dbReference type="EMBL" id="KAG2626278.1"/>
    </source>
</evidence>
<sequence length="149" mass="15824">MKQLCLILIQAVRLQRLGKILVLEEVVAKLGGIRLVATLRCPRILRASVKHLHLETPVYPSKDTGITLPEPQIPTSGGNNTPAEQPIPASTIESTLGIQTIPTGGEDQSGPAQGSLAAAPEVPAESRALVTFSVTKLLKARKLPIRKSA</sequence>